<dbReference type="HOGENOM" id="CLU_1493019_0_0_2"/>
<dbReference type="EnsemblBacteria" id="CAI48125">
    <property type="protein sequence ID" value="CAI48125"/>
    <property type="gene ID" value="NP_0068A"/>
</dbReference>
<dbReference type="STRING" id="348780.NP_0068A"/>
<organism evidence="1 2">
    <name type="scientific">Natronomonas pharaonis (strain ATCC 35678 / DSM 2160 / CIP 103997 / JCM 8858 / NBRC 14720 / NCIMB 2260 / Gabara)</name>
    <name type="common">Halobacterium pharaonis</name>
    <dbReference type="NCBI Taxonomy" id="348780"/>
    <lineage>
        <taxon>Archaea</taxon>
        <taxon>Methanobacteriati</taxon>
        <taxon>Methanobacteriota</taxon>
        <taxon>Stenosarchaea group</taxon>
        <taxon>Halobacteria</taxon>
        <taxon>Halobacteriales</taxon>
        <taxon>Natronomonadaceae</taxon>
        <taxon>Natronomonas</taxon>
    </lineage>
</organism>
<dbReference type="Proteomes" id="UP000002698">
    <property type="component" value="Chromosome"/>
</dbReference>
<evidence type="ECO:0000313" key="2">
    <source>
        <dbReference type="Proteomes" id="UP000002698"/>
    </source>
</evidence>
<gene>
    <name evidence="1" type="ordered locus">NP_0068A</name>
</gene>
<dbReference type="eggNOG" id="arCOG07982">
    <property type="taxonomic scope" value="Archaea"/>
</dbReference>
<dbReference type="InterPro" id="IPR046783">
    <property type="entry name" value="HTH_63"/>
</dbReference>
<accession>A0A1U7ETA9</accession>
<keyword evidence="2" id="KW-1185">Reference proteome</keyword>
<sequence>MQYISVNSVSLPYRWVAENLLFVYTSRSSMLRGLDFRGTGDKAEQLIIKVADREPVSGEITLYLDEAADGDAERRQQQLRDGFRQLRAAGVLEDISVRTWQESDVASCYEEFVDAVGKEELTPHFRSLAGGNAIDVPCAAVAIRRDGDLAGLYPRSDGDDEQTPVDCLQALCAGDAVDPL</sequence>
<reference evidence="1 2" key="1">
    <citation type="journal article" date="2005" name="Genome Res.">
        <title>Living with two extremes: conclusions from the genome sequence of Natronomonas pharaonis.</title>
        <authorList>
            <person name="Falb M."/>
            <person name="Pfeiffer F."/>
            <person name="Palm P."/>
            <person name="Rodewald K."/>
            <person name="Hickmann V."/>
            <person name="Tittor J."/>
            <person name="Oesterhelt D."/>
        </authorList>
    </citation>
    <scope>NUCLEOTIDE SEQUENCE [LARGE SCALE GENOMIC DNA]</scope>
    <source>
        <strain evidence="2">ATCC 35678 / DSM 2160 / CIP 103997 / JCM 8858 / NBRC 14720 / NCIMB 2260 / Gabara</strain>
    </source>
</reference>
<name>A0A1U7ETA9_NATPD</name>
<dbReference type="Pfam" id="PF20575">
    <property type="entry name" value="HTH_63"/>
    <property type="match status" value="1"/>
</dbReference>
<dbReference type="KEGG" id="nph:NP_0068A"/>
<proteinExistence type="predicted"/>
<dbReference type="EMBL" id="CR936257">
    <property type="protein sequence ID" value="CAI48125.1"/>
    <property type="molecule type" value="Genomic_DNA"/>
</dbReference>
<evidence type="ECO:0000313" key="1">
    <source>
        <dbReference type="EMBL" id="CAI48125.1"/>
    </source>
</evidence>
<protein>
    <submittedName>
        <fullName evidence="1">Uncharacterized protein</fullName>
    </submittedName>
</protein>
<dbReference type="AlphaFoldDB" id="A0A1U7ETA9"/>